<dbReference type="Gene3D" id="3.60.15.10">
    <property type="entry name" value="Ribonuclease Z/Hydroxyacylglutathione hydrolase-like"/>
    <property type="match status" value="1"/>
</dbReference>
<dbReference type="EMBL" id="JAAXLS010000080">
    <property type="protein sequence ID" value="NKQ59151.1"/>
    <property type="molecule type" value="Genomic_DNA"/>
</dbReference>
<dbReference type="InterPro" id="IPR001279">
    <property type="entry name" value="Metallo-B-lactamas"/>
</dbReference>
<accession>A0ABX1JHN1</accession>
<comment type="caution">
    <text evidence="8">The sequence shown here is derived from an EMBL/GenBank/DDBJ whole genome shotgun (WGS) entry which is preliminary data.</text>
</comment>
<name>A0ABX1JHN1_9PSEU</name>
<protein>
    <recommendedName>
        <fullName evidence="3 6">Coenzyme PQQ synthesis protein B</fullName>
    </recommendedName>
    <alternativeName>
        <fullName evidence="6">Pyrroloquinoline quinone biosynthesis protein B</fullName>
    </alternativeName>
</protein>
<proteinExistence type="inferred from homology"/>
<evidence type="ECO:0000313" key="8">
    <source>
        <dbReference type="EMBL" id="NKQ59151.1"/>
    </source>
</evidence>
<dbReference type="NCBIfam" id="TIGR02108">
    <property type="entry name" value="PQQ_syn_pqqB"/>
    <property type="match status" value="1"/>
</dbReference>
<feature type="domain" description="Metallo-beta-lactamase" evidence="7">
    <location>
        <begin position="48"/>
        <end position="267"/>
    </location>
</feature>
<evidence type="ECO:0000256" key="6">
    <source>
        <dbReference type="HAMAP-Rule" id="MF_00653"/>
    </source>
</evidence>
<keyword evidence="5 6" id="KW-0884">PQQ biosynthesis</keyword>
<dbReference type="SUPFAM" id="SSF56281">
    <property type="entry name" value="Metallo-hydrolase/oxidoreductase"/>
    <property type="match status" value="1"/>
</dbReference>
<evidence type="ECO:0000313" key="9">
    <source>
        <dbReference type="Proteomes" id="UP000715441"/>
    </source>
</evidence>
<evidence type="ECO:0000256" key="2">
    <source>
        <dbReference type="ARBA" id="ARBA00008481"/>
    </source>
</evidence>
<sequence>MFLHCLGVAAGGGFPQWNCACAGCRKARAKPEVASTHAGLAVSGDGERWFLLNSTPDVHHQIAADPSLHPGPGIRTTPVAGVLLTDAEFDHTIGLLMLREESTLTVYGTYPVLEALTLWFPVRELVSDYADFSWSLIEIGKPLDLDDRLRVTAFLTGSKAPRYMGRSRLRGPSTEWEVGFRLEDKMTGGIAVYAPTLPRWDDRFAEQVASADCVFVDGTFWTDDEMSCQGAGSRTGRSMGHMPVSGEDGSARALAALPAKRKIYTHINNTNPILDEDSKERRWLTDLGIEVGRAGLEVEL</sequence>
<dbReference type="Proteomes" id="UP000715441">
    <property type="component" value="Unassembled WGS sequence"/>
</dbReference>
<keyword evidence="9" id="KW-1185">Reference proteome</keyword>
<dbReference type="RefSeq" id="WP_168523653.1">
    <property type="nucleotide sequence ID" value="NZ_JAAXLS010000080.1"/>
</dbReference>
<evidence type="ECO:0000256" key="3">
    <source>
        <dbReference type="ARBA" id="ARBA00015084"/>
    </source>
</evidence>
<comment type="pathway">
    <text evidence="1 6">Cofactor biosynthesis; pyrroloquinoline quinone biosynthesis.</text>
</comment>
<keyword evidence="4 6" id="KW-0813">Transport</keyword>
<gene>
    <name evidence="6 8" type="primary">pqqB</name>
    <name evidence="8" type="ORF">HFP15_40545</name>
</gene>
<evidence type="ECO:0000256" key="5">
    <source>
        <dbReference type="ARBA" id="ARBA00022905"/>
    </source>
</evidence>
<evidence type="ECO:0000256" key="1">
    <source>
        <dbReference type="ARBA" id="ARBA00004886"/>
    </source>
</evidence>
<dbReference type="InterPro" id="IPR036866">
    <property type="entry name" value="RibonucZ/Hydroxyglut_hydro"/>
</dbReference>
<evidence type="ECO:0000259" key="7">
    <source>
        <dbReference type="Pfam" id="PF12706"/>
    </source>
</evidence>
<organism evidence="8 9">
    <name type="scientific">Amycolatopsis acididurans</name>
    <dbReference type="NCBI Taxonomy" id="2724524"/>
    <lineage>
        <taxon>Bacteria</taxon>
        <taxon>Bacillati</taxon>
        <taxon>Actinomycetota</taxon>
        <taxon>Actinomycetes</taxon>
        <taxon>Pseudonocardiales</taxon>
        <taxon>Pseudonocardiaceae</taxon>
        <taxon>Amycolatopsis</taxon>
    </lineage>
</organism>
<comment type="similarity">
    <text evidence="2 6">Belongs to the PqqB family.</text>
</comment>
<dbReference type="Pfam" id="PF12706">
    <property type="entry name" value="Lactamase_B_2"/>
    <property type="match status" value="1"/>
</dbReference>
<evidence type="ECO:0000256" key="4">
    <source>
        <dbReference type="ARBA" id="ARBA00022448"/>
    </source>
</evidence>
<dbReference type="InterPro" id="IPR011842">
    <property type="entry name" value="PQQ_synth_PqqB"/>
</dbReference>
<reference evidence="8 9" key="1">
    <citation type="submission" date="2020-04" db="EMBL/GenBank/DDBJ databases">
        <title>Novel species.</title>
        <authorList>
            <person name="Teo W.F.A."/>
            <person name="Lipun K."/>
            <person name="Srisuk N."/>
            <person name="Duangmal K."/>
        </authorList>
    </citation>
    <scope>NUCLEOTIDE SEQUENCE [LARGE SCALE GENOMIC DNA]</scope>
    <source>
        <strain evidence="8 9">K13G38</strain>
    </source>
</reference>
<dbReference type="HAMAP" id="MF_00653">
    <property type="entry name" value="PQQ_syn_PqqB"/>
    <property type="match status" value="1"/>
</dbReference>
<comment type="function">
    <text evidence="6">May be involved in the transport of PQQ or its precursor to the periplasm.</text>
</comment>